<feature type="transmembrane region" description="Helical" evidence="5">
    <location>
        <begin position="341"/>
        <end position="362"/>
    </location>
</feature>
<dbReference type="GO" id="GO:0003954">
    <property type="term" value="F:NADH dehydrogenase activity"/>
    <property type="evidence" value="ECO:0007669"/>
    <property type="project" value="TreeGrafter"/>
</dbReference>
<dbReference type="PRINTS" id="PR01434">
    <property type="entry name" value="NADHDHGNASE5"/>
</dbReference>
<comment type="subcellular location">
    <subcellularLocation>
        <location evidence="1">Membrane</location>
        <topology evidence="1">Multi-pass membrane protein</topology>
    </subcellularLocation>
</comment>
<dbReference type="AlphaFoldDB" id="R7Q3W2"/>
<proteinExistence type="predicted"/>
<dbReference type="PhylomeDB" id="R7Q3W2"/>
<keyword evidence="2 5" id="KW-0812">Transmembrane</keyword>
<feature type="transmembrane region" description="Helical" evidence="5">
    <location>
        <begin position="43"/>
        <end position="63"/>
    </location>
</feature>
<dbReference type="GO" id="GO:0016020">
    <property type="term" value="C:membrane"/>
    <property type="evidence" value="ECO:0007669"/>
    <property type="project" value="UniProtKB-SubCell"/>
</dbReference>
<evidence type="ECO:0000313" key="9">
    <source>
        <dbReference type="Proteomes" id="UP000012073"/>
    </source>
</evidence>
<evidence type="ECO:0000256" key="5">
    <source>
        <dbReference type="SAM" id="Phobius"/>
    </source>
</evidence>
<dbReference type="STRING" id="2769.R7Q3W2"/>
<dbReference type="PANTHER" id="PTHR42829:SF2">
    <property type="entry name" value="NADH-UBIQUINONE OXIDOREDUCTASE CHAIN 5"/>
    <property type="match status" value="1"/>
</dbReference>
<organism evidence="8 9">
    <name type="scientific">Chondrus crispus</name>
    <name type="common">Carrageen Irish moss</name>
    <name type="synonym">Polymorpha crispa</name>
    <dbReference type="NCBI Taxonomy" id="2769"/>
    <lineage>
        <taxon>Eukaryota</taxon>
        <taxon>Rhodophyta</taxon>
        <taxon>Florideophyceae</taxon>
        <taxon>Rhodymeniophycidae</taxon>
        <taxon>Gigartinales</taxon>
        <taxon>Gigartinaceae</taxon>
        <taxon>Chondrus</taxon>
    </lineage>
</organism>
<feature type="transmembrane region" description="Helical" evidence="5">
    <location>
        <begin position="299"/>
        <end position="321"/>
    </location>
</feature>
<evidence type="ECO:0008006" key="10">
    <source>
        <dbReference type="Google" id="ProtNLM"/>
    </source>
</evidence>
<protein>
    <recommendedName>
        <fullName evidence="10">NADH-quinone oxidoreductase subunit L</fullName>
    </recommendedName>
</protein>
<dbReference type="Pfam" id="PF00361">
    <property type="entry name" value="Proton_antipo_M"/>
    <property type="match status" value="1"/>
</dbReference>
<feature type="transmembrane region" description="Helical" evidence="5">
    <location>
        <begin position="188"/>
        <end position="207"/>
    </location>
</feature>
<evidence type="ECO:0000259" key="6">
    <source>
        <dbReference type="Pfam" id="PF00361"/>
    </source>
</evidence>
<dbReference type="Pfam" id="PF00662">
    <property type="entry name" value="Proton_antipo_N"/>
    <property type="match status" value="1"/>
</dbReference>
<dbReference type="KEGG" id="ccp:CHC_T00001073001"/>
<feature type="transmembrane region" description="Helical" evidence="5">
    <location>
        <begin position="227"/>
        <end position="252"/>
    </location>
</feature>
<feature type="transmembrane region" description="Helical" evidence="5">
    <location>
        <begin position="9"/>
        <end position="31"/>
    </location>
</feature>
<dbReference type="InterPro" id="IPR018393">
    <property type="entry name" value="NADHpl_OxRdtase_5_subgr"/>
</dbReference>
<reference evidence="9" key="1">
    <citation type="journal article" date="2013" name="Proc. Natl. Acad. Sci. U.S.A.">
        <title>Genome structure and metabolic features in the red seaweed Chondrus crispus shed light on evolution of the Archaeplastida.</title>
        <authorList>
            <person name="Collen J."/>
            <person name="Porcel B."/>
            <person name="Carre W."/>
            <person name="Ball S.G."/>
            <person name="Chaparro C."/>
            <person name="Tonon T."/>
            <person name="Barbeyron T."/>
            <person name="Michel G."/>
            <person name="Noel B."/>
            <person name="Valentin K."/>
            <person name="Elias M."/>
            <person name="Artiguenave F."/>
            <person name="Arun A."/>
            <person name="Aury J.M."/>
            <person name="Barbosa-Neto J.F."/>
            <person name="Bothwell J.H."/>
            <person name="Bouget F.Y."/>
            <person name="Brillet L."/>
            <person name="Cabello-Hurtado F."/>
            <person name="Capella-Gutierrez S."/>
            <person name="Charrier B."/>
            <person name="Cladiere L."/>
            <person name="Cock J.M."/>
            <person name="Coelho S.M."/>
            <person name="Colleoni C."/>
            <person name="Czjzek M."/>
            <person name="Da Silva C."/>
            <person name="Delage L."/>
            <person name="Denoeud F."/>
            <person name="Deschamps P."/>
            <person name="Dittami S.M."/>
            <person name="Gabaldon T."/>
            <person name="Gachon C.M."/>
            <person name="Groisillier A."/>
            <person name="Herve C."/>
            <person name="Jabbari K."/>
            <person name="Katinka M."/>
            <person name="Kloareg B."/>
            <person name="Kowalczyk N."/>
            <person name="Labadie K."/>
            <person name="Leblanc C."/>
            <person name="Lopez P.J."/>
            <person name="McLachlan D.H."/>
            <person name="Meslet-Cladiere L."/>
            <person name="Moustafa A."/>
            <person name="Nehr Z."/>
            <person name="Nyvall Collen P."/>
            <person name="Panaud O."/>
            <person name="Partensky F."/>
            <person name="Poulain J."/>
            <person name="Rensing S.A."/>
            <person name="Rousvoal S."/>
            <person name="Samson G."/>
            <person name="Symeonidi A."/>
            <person name="Weissenbach J."/>
            <person name="Zambounis A."/>
            <person name="Wincker P."/>
            <person name="Boyen C."/>
        </authorList>
    </citation>
    <scope>NUCLEOTIDE SEQUENCE [LARGE SCALE GENOMIC DNA]</scope>
    <source>
        <strain evidence="9">cv. Stackhouse</strain>
    </source>
</reference>
<evidence type="ECO:0000256" key="3">
    <source>
        <dbReference type="ARBA" id="ARBA00022989"/>
    </source>
</evidence>
<keyword evidence="4 5" id="KW-0472">Membrane</keyword>
<gene>
    <name evidence="8" type="ORF">CHC_T00001073001</name>
</gene>
<dbReference type="PANTHER" id="PTHR42829">
    <property type="entry name" value="NADH-UBIQUINONE OXIDOREDUCTASE CHAIN 5"/>
    <property type="match status" value="1"/>
</dbReference>
<feature type="domain" description="NADH:quinone oxidoreductase/Mrp antiporter transmembrane" evidence="6">
    <location>
        <begin position="144"/>
        <end position="423"/>
    </location>
</feature>
<dbReference type="PRINTS" id="PR01435">
    <property type="entry name" value="NPOXDRDTASE5"/>
</dbReference>
<keyword evidence="3 5" id="KW-1133">Transmembrane helix</keyword>
<dbReference type="InterPro" id="IPR003945">
    <property type="entry name" value="NU5C-like"/>
</dbReference>
<feature type="transmembrane region" description="Helical" evidence="5">
    <location>
        <begin position="272"/>
        <end position="292"/>
    </location>
</feature>
<dbReference type="GO" id="GO:0042773">
    <property type="term" value="P:ATP synthesis coupled electron transport"/>
    <property type="evidence" value="ECO:0007669"/>
    <property type="project" value="InterPro"/>
</dbReference>
<dbReference type="Gramene" id="CDF32714">
    <property type="protein sequence ID" value="CDF32714"/>
    <property type="gene ID" value="CHC_T00001073001"/>
</dbReference>
<feature type="transmembrane region" description="Helical" evidence="5">
    <location>
        <begin position="121"/>
        <end position="142"/>
    </location>
</feature>
<evidence type="ECO:0000313" key="8">
    <source>
        <dbReference type="EMBL" id="CDF32714.1"/>
    </source>
</evidence>
<dbReference type="RefSeq" id="XP_005712485.1">
    <property type="nucleotide sequence ID" value="XM_005712428.1"/>
</dbReference>
<evidence type="ECO:0000259" key="7">
    <source>
        <dbReference type="Pfam" id="PF00662"/>
    </source>
</evidence>
<accession>R7Q3W2</accession>
<feature type="transmembrane region" description="Helical" evidence="5">
    <location>
        <begin position="149"/>
        <end position="168"/>
    </location>
</feature>
<dbReference type="InterPro" id="IPR001516">
    <property type="entry name" value="Proton_antipo_N"/>
</dbReference>
<dbReference type="GeneID" id="17320203"/>
<feature type="transmembrane region" description="Helical" evidence="5">
    <location>
        <begin position="84"/>
        <end position="109"/>
    </location>
</feature>
<dbReference type="NCBIfam" id="TIGR01974">
    <property type="entry name" value="NDH_I_L"/>
    <property type="match status" value="1"/>
</dbReference>
<dbReference type="GO" id="GO:0015990">
    <property type="term" value="P:electron transport coupled proton transport"/>
    <property type="evidence" value="ECO:0007669"/>
    <property type="project" value="TreeGrafter"/>
</dbReference>
<sequence length="459" mass="49593">MNVWQTDTAWYAALILIPLIPLLGAATLGLFGPRMSHTGVNLTGLSACFGSFAVALTSVILFLREGKPLEYELWSWMAVGRFDIGLTVGLDQLSAVLILVVTGVGFLIHLYSTEYMHDDPAYWRFFAYLNLFIFAMSVLVIGRSLPVMFIGWEGVGLASYLLIGFWYTDTAKAAAGQKAFIVNRIGDFGFLLGTFTLIAVFGTADFYELRAAASATTPEVILQTGIFAGYSVGGIITFACLMLFIGACGKSAQVPLYVWLPDAMAGPTPVSALIHAATMVTAGVYMVCRLFFLFDMAPAALEVVGWVGGITALFAATIGLAQNDIKKVLAYSTVSQLGYMFLAAGLGAYSIAIFHLVTHAFFKACLFLGSGSLPVVFWTFGFSTLALAGIAPLSGFFSKDAILAYAWQENRALWVMGFLGAGLTALYMSRLVCMTFFGKELRSKDEDGHEIHLHMPGWA</sequence>
<feature type="domain" description="NADH-Ubiquinone oxidoreductase (complex I) chain 5 N-terminal" evidence="7">
    <location>
        <begin position="76"/>
        <end position="126"/>
    </location>
</feature>
<dbReference type="Proteomes" id="UP000012073">
    <property type="component" value="Unassembled WGS sequence"/>
</dbReference>
<keyword evidence="9" id="KW-1185">Reference proteome</keyword>
<dbReference type="OrthoDB" id="1890356at2759"/>
<dbReference type="EMBL" id="HG001551">
    <property type="protein sequence ID" value="CDF32714.1"/>
    <property type="molecule type" value="Genomic_DNA"/>
</dbReference>
<dbReference type="InterPro" id="IPR001750">
    <property type="entry name" value="ND/Mrp_TM"/>
</dbReference>
<evidence type="ECO:0000256" key="4">
    <source>
        <dbReference type="ARBA" id="ARBA00023136"/>
    </source>
</evidence>
<feature type="non-terminal residue" evidence="8">
    <location>
        <position position="459"/>
    </location>
</feature>
<evidence type="ECO:0000256" key="2">
    <source>
        <dbReference type="ARBA" id="ARBA00022692"/>
    </source>
</evidence>
<feature type="transmembrane region" description="Helical" evidence="5">
    <location>
        <begin position="374"/>
        <end position="393"/>
    </location>
</feature>
<evidence type="ECO:0000256" key="1">
    <source>
        <dbReference type="ARBA" id="ARBA00004141"/>
    </source>
</evidence>
<dbReference type="GO" id="GO:0008137">
    <property type="term" value="F:NADH dehydrogenase (ubiquinone) activity"/>
    <property type="evidence" value="ECO:0007669"/>
    <property type="project" value="InterPro"/>
</dbReference>
<feature type="transmembrane region" description="Helical" evidence="5">
    <location>
        <begin position="413"/>
        <end position="437"/>
    </location>
</feature>
<name>R7Q3W2_CHOCR</name>